<accession>A0A1V4SNM3</accession>
<sequence>MAKNAVLAQSYNEAIEDGFNKYLEQHATTENSEIKVDEEKLIADIENRWLDTPLEQLHMQTPSDYINSIATLDLLLDLFIEVASISDVGVPDILIEKLKQYGKQAADRLFDFVRDWLKNREQETVAAVSQAVYAIGCLKYQEYGPKLVELLLECFTDDLVTEAICAAIVEYQGDILEELMKTFHATRQAEVQEHILVCVAEISREKQSDEIFYFLKHAFRVISNLKLAVEILGDYGDGRAIPLLRGYVLKNIKAMDRSALNHMRAVIKKLGGDIDDLVLNS</sequence>
<dbReference type="Proteomes" id="UP000191554">
    <property type="component" value="Unassembled WGS sequence"/>
</dbReference>
<evidence type="ECO:0000313" key="1">
    <source>
        <dbReference type="EMBL" id="OPX45472.1"/>
    </source>
</evidence>
<evidence type="ECO:0008006" key="3">
    <source>
        <dbReference type="Google" id="ProtNLM"/>
    </source>
</evidence>
<organism evidence="1 2">
    <name type="scientific">Ruminiclostridium hungatei</name>
    <name type="common">Clostridium hungatei</name>
    <dbReference type="NCBI Taxonomy" id="48256"/>
    <lineage>
        <taxon>Bacteria</taxon>
        <taxon>Bacillati</taxon>
        <taxon>Bacillota</taxon>
        <taxon>Clostridia</taxon>
        <taxon>Eubacteriales</taxon>
        <taxon>Oscillospiraceae</taxon>
        <taxon>Ruminiclostridium</taxon>
    </lineage>
</organism>
<protein>
    <recommendedName>
        <fullName evidence="3">HEAT repeat protein</fullName>
    </recommendedName>
</protein>
<dbReference type="SUPFAM" id="SSF48371">
    <property type="entry name" value="ARM repeat"/>
    <property type="match status" value="1"/>
</dbReference>
<dbReference type="AlphaFoldDB" id="A0A1V4SNM3"/>
<dbReference type="STRING" id="48256.CLHUN_08420"/>
<dbReference type="RefSeq" id="WP_080063306.1">
    <property type="nucleotide sequence ID" value="NZ_MZGX01000004.1"/>
</dbReference>
<dbReference type="EMBL" id="MZGX01000004">
    <property type="protein sequence ID" value="OPX45472.1"/>
    <property type="molecule type" value="Genomic_DNA"/>
</dbReference>
<name>A0A1V4SNM3_RUMHU</name>
<evidence type="ECO:0000313" key="2">
    <source>
        <dbReference type="Proteomes" id="UP000191554"/>
    </source>
</evidence>
<keyword evidence="2" id="KW-1185">Reference proteome</keyword>
<reference evidence="1 2" key="1">
    <citation type="submission" date="2017-03" db="EMBL/GenBank/DDBJ databases">
        <title>Genome sequence of Clostridium hungatei DSM 14427.</title>
        <authorList>
            <person name="Poehlein A."/>
            <person name="Daniel R."/>
        </authorList>
    </citation>
    <scope>NUCLEOTIDE SEQUENCE [LARGE SCALE GENOMIC DNA]</scope>
    <source>
        <strain evidence="1 2">DSM 14427</strain>
    </source>
</reference>
<gene>
    <name evidence="1" type="ORF">CLHUN_08420</name>
</gene>
<dbReference type="InterPro" id="IPR016024">
    <property type="entry name" value="ARM-type_fold"/>
</dbReference>
<comment type="caution">
    <text evidence="1">The sequence shown here is derived from an EMBL/GenBank/DDBJ whole genome shotgun (WGS) entry which is preliminary data.</text>
</comment>
<proteinExistence type="predicted"/>
<dbReference type="OrthoDB" id="1838265at2"/>